<dbReference type="InterPro" id="IPR039754">
    <property type="entry name" value="Esf1"/>
</dbReference>
<dbReference type="GO" id="GO:0003723">
    <property type="term" value="F:RNA binding"/>
    <property type="evidence" value="ECO:0007669"/>
    <property type="project" value="TreeGrafter"/>
</dbReference>
<gene>
    <name evidence="3" type="ORF">MKW98_032703</name>
</gene>
<organism evidence="3 4">
    <name type="scientific">Papaver atlanticum</name>
    <dbReference type="NCBI Taxonomy" id="357466"/>
    <lineage>
        <taxon>Eukaryota</taxon>
        <taxon>Viridiplantae</taxon>
        <taxon>Streptophyta</taxon>
        <taxon>Embryophyta</taxon>
        <taxon>Tracheophyta</taxon>
        <taxon>Spermatophyta</taxon>
        <taxon>Magnoliopsida</taxon>
        <taxon>Ranunculales</taxon>
        <taxon>Papaveraceae</taxon>
        <taxon>Papaveroideae</taxon>
        <taxon>Papaver</taxon>
    </lineage>
</organism>
<evidence type="ECO:0000313" key="3">
    <source>
        <dbReference type="EMBL" id="KAI3924502.1"/>
    </source>
</evidence>
<comment type="caution">
    <text evidence="3">The sequence shown here is derived from an EMBL/GenBank/DDBJ whole genome shotgun (WGS) entry which is preliminary data.</text>
</comment>
<keyword evidence="4" id="KW-1185">Reference proteome</keyword>
<dbReference type="EMBL" id="JAJJMB010008334">
    <property type="protein sequence ID" value="KAI3924502.1"/>
    <property type="molecule type" value="Genomic_DNA"/>
</dbReference>
<dbReference type="Pfam" id="PF25121">
    <property type="entry name" value="RRM_ESF1"/>
    <property type="match status" value="1"/>
</dbReference>
<name>A0AAD4SWP7_9MAGN</name>
<dbReference type="PANTHER" id="PTHR12202:SF0">
    <property type="entry name" value="ESF1 HOMOLOG"/>
    <property type="match status" value="1"/>
</dbReference>
<dbReference type="PANTHER" id="PTHR12202">
    <property type="entry name" value="ESF1 HOMOLOG"/>
    <property type="match status" value="1"/>
</dbReference>
<feature type="region of interest" description="Disordered" evidence="1">
    <location>
        <begin position="207"/>
        <end position="228"/>
    </location>
</feature>
<feature type="compositionally biased region" description="Polar residues" evidence="1">
    <location>
        <begin position="218"/>
        <end position="228"/>
    </location>
</feature>
<evidence type="ECO:0000313" key="4">
    <source>
        <dbReference type="Proteomes" id="UP001202328"/>
    </source>
</evidence>
<feature type="domain" description="ESF1 RRM" evidence="2">
    <location>
        <begin position="270"/>
        <end position="398"/>
    </location>
</feature>
<protein>
    <recommendedName>
        <fullName evidence="2">ESF1 RRM domain-containing protein</fullName>
    </recommendedName>
</protein>
<sequence length="530" mass="60150">MDINSDTILDFHSGKMNDFREWSEDECSCDRDDTGHEHEVSKTEPEMDINSDIMLGILFRKKIYLSSNECSIDRGDLSCDDLFLEETGHEQEVGKTESEMDINSDIMLDIHFRKRNYMSSDECSIDRDDLSCDDLFPEEAVNKHAVFADDQEATTSLKGYGMQYSKTKMEKRKEEAPPEDNLLADFPSPQSEKLLKSPLFALNPKDPLYGRNAADHQAGSQKQNGVQNTPLNEVNVTADEHFSSITSDISFQTVPKCQFKESIPQIGQETHRLAILRLDLSQVRAADLFGRMCHFLPKGGQIKSVGVYSTERRMKEDGPVGLFDDKVDEIYKVPMLASEESRRRYYGVVECDSTDTAKFVYKDFMNVFSYIGVTPKMLELRFLPDVMELDDRLHDIATEEPTTYGGPDLVHLLSAKDLEQIVVVPEHRNPKLLWDANAPRPPRRFLSKMLADSGLNGSSSDISDDDFCCDDLFPGETENKQGVSNTEPEMDKSSDTMLDLHVRKGNYLRMWSDDECTSDRSDLCGDDLFP</sequence>
<dbReference type="InterPro" id="IPR056750">
    <property type="entry name" value="RRM_ESF1"/>
</dbReference>
<dbReference type="Proteomes" id="UP001202328">
    <property type="component" value="Unassembled WGS sequence"/>
</dbReference>
<feature type="region of interest" description="Disordered" evidence="1">
    <location>
        <begin position="474"/>
        <end position="494"/>
    </location>
</feature>
<evidence type="ECO:0000259" key="2">
    <source>
        <dbReference type="Pfam" id="PF25121"/>
    </source>
</evidence>
<accession>A0AAD4SWP7</accession>
<proteinExistence type="predicted"/>
<evidence type="ECO:0000256" key="1">
    <source>
        <dbReference type="SAM" id="MobiDB-lite"/>
    </source>
</evidence>
<dbReference type="AlphaFoldDB" id="A0AAD4SWP7"/>
<dbReference type="GO" id="GO:0006364">
    <property type="term" value="P:rRNA processing"/>
    <property type="evidence" value="ECO:0007669"/>
    <property type="project" value="InterPro"/>
</dbReference>
<reference evidence="3" key="1">
    <citation type="submission" date="2022-04" db="EMBL/GenBank/DDBJ databases">
        <title>A functionally conserved STORR gene fusion in Papaver species that diverged 16.8 million years ago.</title>
        <authorList>
            <person name="Catania T."/>
        </authorList>
    </citation>
    <scope>NUCLEOTIDE SEQUENCE</scope>
    <source>
        <strain evidence="3">S-188037</strain>
    </source>
</reference>